<dbReference type="EMBL" id="GBXM01078288">
    <property type="protein sequence ID" value="JAH30289.1"/>
    <property type="molecule type" value="Transcribed_RNA"/>
</dbReference>
<dbReference type="AlphaFoldDB" id="A0A0E9RMK3"/>
<keyword evidence="1" id="KW-0732">Signal</keyword>
<protein>
    <submittedName>
        <fullName evidence="2">Uncharacterized protein</fullName>
    </submittedName>
</protein>
<evidence type="ECO:0000256" key="1">
    <source>
        <dbReference type="SAM" id="SignalP"/>
    </source>
</evidence>
<reference evidence="2" key="1">
    <citation type="submission" date="2014-11" db="EMBL/GenBank/DDBJ databases">
        <authorList>
            <person name="Amaro Gonzalez C."/>
        </authorList>
    </citation>
    <scope>NUCLEOTIDE SEQUENCE</scope>
</reference>
<feature type="signal peptide" evidence="1">
    <location>
        <begin position="1"/>
        <end position="18"/>
    </location>
</feature>
<name>A0A0E9RMK3_ANGAN</name>
<proteinExistence type="predicted"/>
<organism evidence="2">
    <name type="scientific">Anguilla anguilla</name>
    <name type="common">European freshwater eel</name>
    <name type="synonym">Muraena anguilla</name>
    <dbReference type="NCBI Taxonomy" id="7936"/>
    <lineage>
        <taxon>Eukaryota</taxon>
        <taxon>Metazoa</taxon>
        <taxon>Chordata</taxon>
        <taxon>Craniata</taxon>
        <taxon>Vertebrata</taxon>
        <taxon>Euteleostomi</taxon>
        <taxon>Actinopterygii</taxon>
        <taxon>Neopterygii</taxon>
        <taxon>Teleostei</taxon>
        <taxon>Anguilliformes</taxon>
        <taxon>Anguillidae</taxon>
        <taxon>Anguilla</taxon>
    </lineage>
</organism>
<reference evidence="2" key="2">
    <citation type="journal article" date="2015" name="Fish Shellfish Immunol.">
        <title>Early steps in the European eel (Anguilla anguilla)-Vibrio vulnificus interaction in the gills: Role of the RtxA13 toxin.</title>
        <authorList>
            <person name="Callol A."/>
            <person name="Pajuelo D."/>
            <person name="Ebbesson L."/>
            <person name="Teles M."/>
            <person name="MacKenzie S."/>
            <person name="Amaro C."/>
        </authorList>
    </citation>
    <scope>NUCLEOTIDE SEQUENCE</scope>
</reference>
<sequence>MYSGGGCLLVCAVLKCQGCVCMQMNTNLEFQIRRN</sequence>
<evidence type="ECO:0000313" key="2">
    <source>
        <dbReference type="EMBL" id="JAH30289.1"/>
    </source>
</evidence>
<accession>A0A0E9RMK3</accession>
<feature type="chain" id="PRO_5002432017" evidence="1">
    <location>
        <begin position="19"/>
        <end position="35"/>
    </location>
</feature>